<sequence>MLQRWIVAINNAFEQVLLGVGLLTLRISFGLGMLLGHGLEKALNFGQLKNLFPDPLGLGPTLSLALCVFAEVICAGLVTIGLLTRLACVPLIINMLVAFLIIHAQDPWVRKELAFVYFMGYITILLTGPGPFALDTLFRRRSPPQT</sequence>
<organism evidence="8">
    <name type="scientific">uncultured Planctomycetota bacterium</name>
    <dbReference type="NCBI Taxonomy" id="120965"/>
    <lineage>
        <taxon>Bacteria</taxon>
        <taxon>Pseudomonadati</taxon>
        <taxon>Planctomycetota</taxon>
        <taxon>environmental samples</taxon>
    </lineage>
</organism>
<feature type="transmembrane region" description="Helical" evidence="7">
    <location>
        <begin position="56"/>
        <end position="75"/>
    </location>
</feature>
<keyword evidence="4 7" id="KW-0812">Transmembrane</keyword>
<feature type="transmembrane region" description="Helical" evidence="7">
    <location>
        <begin position="114"/>
        <end position="134"/>
    </location>
</feature>
<gene>
    <name evidence="8" type="ORF">HGMM_F01A04C24</name>
</gene>
<keyword evidence="3" id="KW-1003">Cell membrane</keyword>
<dbReference type="InterPro" id="IPR051907">
    <property type="entry name" value="DoxX-like_oxidoreductase"/>
</dbReference>
<evidence type="ECO:0000256" key="6">
    <source>
        <dbReference type="ARBA" id="ARBA00023136"/>
    </source>
</evidence>
<accession>H5S891</accession>
<evidence type="ECO:0000313" key="8">
    <source>
        <dbReference type="EMBL" id="BAL52377.1"/>
    </source>
</evidence>
<reference evidence="8" key="2">
    <citation type="journal article" date="2012" name="PLoS ONE">
        <title>A Deeply Branching Thermophilic Bacterium with an Ancient Acetyl-CoA Pathway Dominates a Subsurface Ecosystem.</title>
        <authorList>
            <person name="Takami H."/>
            <person name="Noguchi H."/>
            <person name="Takaki Y."/>
            <person name="Uchiyama I."/>
            <person name="Toyoda A."/>
            <person name="Nishi S."/>
            <person name="Chee G.-J."/>
            <person name="Arai W."/>
            <person name="Nunoura T."/>
            <person name="Itoh T."/>
            <person name="Hattori M."/>
            <person name="Takai K."/>
        </authorList>
    </citation>
    <scope>NUCLEOTIDE SEQUENCE</scope>
</reference>
<evidence type="ECO:0000256" key="7">
    <source>
        <dbReference type="SAM" id="Phobius"/>
    </source>
</evidence>
<evidence type="ECO:0000256" key="4">
    <source>
        <dbReference type="ARBA" id="ARBA00022692"/>
    </source>
</evidence>
<dbReference type="EMBL" id="AP011626">
    <property type="protein sequence ID" value="BAL52377.1"/>
    <property type="molecule type" value="Genomic_DNA"/>
</dbReference>
<feature type="transmembrane region" description="Helical" evidence="7">
    <location>
        <begin position="82"/>
        <end position="102"/>
    </location>
</feature>
<feature type="transmembrane region" description="Helical" evidence="7">
    <location>
        <begin position="12"/>
        <end position="36"/>
    </location>
</feature>
<dbReference type="GO" id="GO:0005886">
    <property type="term" value="C:plasma membrane"/>
    <property type="evidence" value="ECO:0007669"/>
    <property type="project" value="UniProtKB-SubCell"/>
</dbReference>
<reference evidence="8" key="1">
    <citation type="journal article" date="2005" name="Environ. Microbiol.">
        <title>Genetic and functional properties of uncultivated thermophilic crenarchaeotes from a subsurface gold mine as revealed by analysis of genome fragments.</title>
        <authorList>
            <person name="Nunoura T."/>
            <person name="Hirayama H."/>
            <person name="Takami H."/>
            <person name="Oida H."/>
            <person name="Nishi S."/>
            <person name="Shimamura S."/>
            <person name="Suzuki Y."/>
            <person name="Inagaki F."/>
            <person name="Takai K."/>
            <person name="Nealson K.H."/>
            <person name="Horikoshi K."/>
        </authorList>
    </citation>
    <scope>NUCLEOTIDE SEQUENCE</scope>
</reference>
<dbReference type="PANTHER" id="PTHR33452:SF1">
    <property type="entry name" value="INNER MEMBRANE PROTEIN YPHA-RELATED"/>
    <property type="match status" value="1"/>
</dbReference>
<name>H5S891_9BACT</name>
<evidence type="ECO:0000256" key="2">
    <source>
        <dbReference type="ARBA" id="ARBA00006679"/>
    </source>
</evidence>
<dbReference type="AlphaFoldDB" id="H5S891"/>
<keyword evidence="5 7" id="KW-1133">Transmembrane helix</keyword>
<dbReference type="PANTHER" id="PTHR33452">
    <property type="entry name" value="OXIDOREDUCTASE CATD-RELATED"/>
    <property type="match status" value="1"/>
</dbReference>
<dbReference type="InterPro" id="IPR032808">
    <property type="entry name" value="DoxX"/>
</dbReference>
<protein>
    <submittedName>
        <fullName evidence="8">Hypothetical conserved protein</fullName>
    </submittedName>
</protein>
<dbReference type="Pfam" id="PF07681">
    <property type="entry name" value="DoxX"/>
    <property type="match status" value="1"/>
</dbReference>
<keyword evidence="6 7" id="KW-0472">Membrane</keyword>
<evidence type="ECO:0000256" key="1">
    <source>
        <dbReference type="ARBA" id="ARBA00004651"/>
    </source>
</evidence>
<comment type="subcellular location">
    <subcellularLocation>
        <location evidence="1">Cell membrane</location>
        <topology evidence="1">Multi-pass membrane protein</topology>
    </subcellularLocation>
</comment>
<evidence type="ECO:0000256" key="5">
    <source>
        <dbReference type="ARBA" id="ARBA00022989"/>
    </source>
</evidence>
<proteinExistence type="inferred from homology"/>
<comment type="similarity">
    <text evidence="2">Belongs to the DoxX family.</text>
</comment>
<evidence type="ECO:0000256" key="3">
    <source>
        <dbReference type="ARBA" id="ARBA00022475"/>
    </source>
</evidence>